<dbReference type="AlphaFoldDB" id="A0A225W7N1"/>
<name>A0A225W7N1_9STRA</name>
<accession>A0A225W7N1</accession>
<dbReference type="EMBL" id="NBNE01001588">
    <property type="protein sequence ID" value="OWZ13404.1"/>
    <property type="molecule type" value="Genomic_DNA"/>
</dbReference>
<keyword evidence="2" id="KW-1185">Reference proteome</keyword>
<dbReference type="Proteomes" id="UP000198211">
    <property type="component" value="Unassembled WGS sequence"/>
</dbReference>
<sequence length="80" mass="8983">MCVHTPRISLSCGAFKVQSSIHQKDIAQRKIKALGPMGVAVMKPFKDAIRRFYLEYHMENPFPCSTTDNRALLSSIVAET</sequence>
<organism evidence="1 2">
    <name type="scientific">Phytophthora megakarya</name>
    <dbReference type="NCBI Taxonomy" id="4795"/>
    <lineage>
        <taxon>Eukaryota</taxon>
        <taxon>Sar</taxon>
        <taxon>Stramenopiles</taxon>
        <taxon>Oomycota</taxon>
        <taxon>Peronosporomycetes</taxon>
        <taxon>Peronosporales</taxon>
        <taxon>Peronosporaceae</taxon>
        <taxon>Phytophthora</taxon>
    </lineage>
</organism>
<gene>
    <name evidence="1" type="ORF">PHMEG_00013275</name>
</gene>
<evidence type="ECO:0000313" key="1">
    <source>
        <dbReference type="EMBL" id="OWZ13404.1"/>
    </source>
</evidence>
<proteinExistence type="predicted"/>
<evidence type="ECO:0000313" key="2">
    <source>
        <dbReference type="Proteomes" id="UP000198211"/>
    </source>
</evidence>
<reference evidence="2" key="1">
    <citation type="submission" date="2017-03" db="EMBL/GenBank/DDBJ databases">
        <title>Phytopthora megakarya and P. palmivora, two closely related causual agents of cacao black pod achieved similar genome size and gene model numbers by different mechanisms.</title>
        <authorList>
            <person name="Ali S."/>
            <person name="Shao J."/>
            <person name="Larry D.J."/>
            <person name="Kronmiller B."/>
            <person name="Shen D."/>
            <person name="Strem M.D."/>
            <person name="Melnick R.L."/>
            <person name="Guiltinan M.J."/>
            <person name="Tyler B.M."/>
            <person name="Meinhardt L.W."/>
            <person name="Bailey B.A."/>
        </authorList>
    </citation>
    <scope>NUCLEOTIDE SEQUENCE [LARGE SCALE GENOMIC DNA]</scope>
    <source>
        <strain evidence="2">zdho120</strain>
    </source>
</reference>
<comment type="caution">
    <text evidence="1">The sequence shown here is derived from an EMBL/GenBank/DDBJ whole genome shotgun (WGS) entry which is preliminary data.</text>
</comment>
<protein>
    <submittedName>
        <fullName evidence="1">Uncharacterized protein</fullName>
    </submittedName>
</protein>